<proteinExistence type="inferred from homology"/>
<dbReference type="GO" id="GO:0016491">
    <property type="term" value="F:oxidoreductase activity"/>
    <property type="evidence" value="ECO:0007669"/>
    <property type="project" value="UniProtKB-KW"/>
</dbReference>
<keyword evidence="2" id="KW-0560">Oxidoreductase</keyword>
<protein>
    <submittedName>
        <fullName evidence="3">Uncharacterized protein</fullName>
    </submittedName>
</protein>
<dbReference type="Gene3D" id="3.40.50.720">
    <property type="entry name" value="NAD(P)-binding Rossmann-like Domain"/>
    <property type="match status" value="2"/>
</dbReference>
<dbReference type="SUPFAM" id="SSF51735">
    <property type="entry name" value="NAD(P)-binding Rossmann-fold domains"/>
    <property type="match status" value="1"/>
</dbReference>
<dbReference type="Pfam" id="PF00106">
    <property type="entry name" value="adh_short"/>
    <property type="match status" value="1"/>
</dbReference>
<dbReference type="EMBL" id="OD566578">
    <property type="protein sequence ID" value="CAD7444291.1"/>
    <property type="molecule type" value="Genomic_DNA"/>
</dbReference>
<dbReference type="InterPro" id="IPR036291">
    <property type="entry name" value="NAD(P)-bd_dom_sf"/>
</dbReference>
<gene>
    <name evidence="3" type="ORF">TBIB3V08_LOCUS6671</name>
</gene>
<dbReference type="PANTHER" id="PTHR43115:SF4">
    <property type="entry name" value="DEHYDROGENASE_REDUCTASE SDR FAMILY MEMBER 11"/>
    <property type="match status" value="1"/>
</dbReference>
<dbReference type="InterPro" id="IPR002347">
    <property type="entry name" value="SDR_fam"/>
</dbReference>
<sequence length="254" mass="28641">MFQDYEKELEGEPGKFYPIKADMTKEEDLLAAFKWVSENLDGVDVLVNNAGVAFEARLLAPGLQWIDNLKQGKMMSFEDLEKEADDMQTQDYPEIGLEGIGIEISRNHEIVKLHLIKESDIIEDDWKTTLEGNVRRVSLRLTVPGEATRSVLITTRVGKAIDGKTDQWRQILETNILGLNICTREAYQSMKSRGVDDGHIIHINSGYTSPHRTAPHFSGGMLFMFLNASGYTSPHRTAKVRSSALLMIRRCGKK</sequence>
<reference evidence="3" key="1">
    <citation type="submission" date="2020-11" db="EMBL/GenBank/DDBJ databases">
        <authorList>
            <person name="Tran Van P."/>
        </authorList>
    </citation>
    <scope>NUCLEOTIDE SEQUENCE</scope>
</reference>
<evidence type="ECO:0000256" key="1">
    <source>
        <dbReference type="ARBA" id="ARBA00006484"/>
    </source>
</evidence>
<organism evidence="3">
    <name type="scientific">Timema bartmani</name>
    <dbReference type="NCBI Taxonomy" id="61472"/>
    <lineage>
        <taxon>Eukaryota</taxon>
        <taxon>Metazoa</taxon>
        <taxon>Ecdysozoa</taxon>
        <taxon>Arthropoda</taxon>
        <taxon>Hexapoda</taxon>
        <taxon>Insecta</taxon>
        <taxon>Pterygota</taxon>
        <taxon>Neoptera</taxon>
        <taxon>Polyneoptera</taxon>
        <taxon>Phasmatodea</taxon>
        <taxon>Timematodea</taxon>
        <taxon>Timematoidea</taxon>
        <taxon>Timematidae</taxon>
        <taxon>Timema</taxon>
    </lineage>
</organism>
<evidence type="ECO:0000256" key="2">
    <source>
        <dbReference type="ARBA" id="ARBA00023002"/>
    </source>
</evidence>
<name>A0A7R9I1N5_9NEOP</name>
<comment type="similarity">
    <text evidence="1">Belongs to the short-chain dehydrogenases/reductases (SDR) family.</text>
</comment>
<evidence type="ECO:0000313" key="3">
    <source>
        <dbReference type="EMBL" id="CAD7444291.1"/>
    </source>
</evidence>
<dbReference type="AlphaFoldDB" id="A0A7R9I1N5"/>
<accession>A0A7R9I1N5</accession>
<dbReference type="PANTHER" id="PTHR43115">
    <property type="entry name" value="DEHYDROGENASE/REDUCTASE SDR FAMILY MEMBER 11"/>
    <property type="match status" value="1"/>
</dbReference>